<keyword evidence="2" id="KW-1185">Reference proteome</keyword>
<name>A0ACC1T3M1_9APHY</name>
<dbReference type="EMBL" id="JANHOG010000655">
    <property type="protein sequence ID" value="KAJ3552483.1"/>
    <property type="molecule type" value="Genomic_DNA"/>
</dbReference>
<gene>
    <name evidence="1" type="ORF">NM688_g4126</name>
</gene>
<sequence>MARKELPTGLYFVRNVQANKWLGHVRTQWGVGPEKVILLPDGSKTPFFHVEKNEDETYVISVSGLTTIEIEGKVYCMPLAHADAPKWAIEHVEHPDNEFLYTIKNPNFPQGWTVNQQTAYAQISVDPFASTTPDGAVFEISPAERIGQNA</sequence>
<dbReference type="Proteomes" id="UP001148662">
    <property type="component" value="Unassembled WGS sequence"/>
</dbReference>
<comment type="caution">
    <text evidence="1">The sequence shown here is derived from an EMBL/GenBank/DDBJ whole genome shotgun (WGS) entry which is preliminary data.</text>
</comment>
<evidence type="ECO:0000313" key="2">
    <source>
        <dbReference type="Proteomes" id="UP001148662"/>
    </source>
</evidence>
<evidence type="ECO:0000313" key="1">
    <source>
        <dbReference type="EMBL" id="KAJ3552483.1"/>
    </source>
</evidence>
<reference evidence="1" key="1">
    <citation type="submission" date="2022-07" db="EMBL/GenBank/DDBJ databases">
        <title>Genome Sequence of Phlebia brevispora.</title>
        <authorList>
            <person name="Buettner E."/>
        </authorList>
    </citation>
    <scope>NUCLEOTIDE SEQUENCE</scope>
    <source>
        <strain evidence="1">MPL23</strain>
    </source>
</reference>
<organism evidence="1 2">
    <name type="scientific">Phlebia brevispora</name>
    <dbReference type="NCBI Taxonomy" id="194682"/>
    <lineage>
        <taxon>Eukaryota</taxon>
        <taxon>Fungi</taxon>
        <taxon>Dikarya</taxon>
        <taxon>Basidiomycota</taxon>
        <taxon>Agaricomycotina</taxon>
        <taxon>Agaricomycetes</taxon>
        <taxon>Polyporales</taxon>
        <taxon>Meruliaceae</taxon>
        <taxon>Phlebia</taxon>
    </lineage>
</organism>
<protein>
    <submittedName>
        <fullName evidence="1">Uncharacterized protein</fullName>
    </submittedName>
</protein>
<proteinExistence type="predicted"/>
<accession>A0ACC1T3M1</accession>